<dbReference type="KEGG" id="mico:GDR74_11195"/>
<reference evidence="2 3" key="1">
    <citation type="submission" date="2019-10" db="EMBL/GenBank/DDBJ databases">
        <title>Isolation, Identification of Microvirga thermotolerans HR1, a novel thermophilic bacterium and Comparative Genomics of the genus Microvirga.</title>
        <authorList>
            <person name="Li J."/>
            <person name="Zhang W."/>
            <person name="Lin M."/>
            <person name="Wang J."/>
        </authorList>
    </citation>
    <scope>NUCLEOTIDE SEQUENCE [LARGE SCALE GENOMIC DNA]</scope>
    <source>
        <strain evidence="2 3">HR1</strain>
    </source>
</reference>
<dbReference type="AlphaFoldDB" id="A0A5P9JVX1"/>
<keyword evidence="3" id="KW-1185">Reference proteome</keyword>
<evidence type="ECO:0000256" key="1">
    <source>
        <dbReference type="SAM" id="SignalP"/>
    </source>
</evidence>
<dbReference type="InterPro" id="IPR009273">
    <property type="entry name" value="DUF930"/>
</dbReference>
<name>A0A5P9JVX1_9HYPH</name>
<sequence length="133" mass="15078">MTTPMVRFTLATSAFLLCLGSAQAANSRLPAGFMKMEPKTRSLQICNYKGSREIAKEKEYSRLDRVVVDAMSSPTFDRNVISGDGGAFRVRGQWHRLQFKCVLADDNLSATSFTYQVGDIIPEDEWERYGLWR</sequence>
<proteinExistence type="predicted"/>
<evidence type="ECO:0000313" key="3">
    <source>
        <dbReference type="Proteomes" id="UP000325614"/>
    </source>
</evidence>
<dbReference type="Pfam" id="PF06059">
    <property type="entry name" value="DUF930"/>
    <property type="match status" value="1"/>
</dbReference>
<organism evidence="2 3">
    <name type="scientific">Microvirga thermotolerans</name>
    <dbReference type="NCBI Taxonomy" id="2651334"/>
    <lineage>
        <taxon>Bacteria</taxon>
        <taxon>Pseudomonadati</taxon>
        <taxon>Pseudomonadota</taxon>
        <taxon>Alphaproteobacteria</taxon>
        <taxon>Hyphomicrobiales</taxon>
        <taxon>Methylobacteriaceae</taxon>
        <taxon>Microvirga</taxon>
    </lineage>
</organism>
<keyword evidence="1" id="KW-0732">Signal</keyword>
<feature type="signal peptide" evidence="1">
    <location>
        <begin position="1"/>
        <end position="24"/>
    </location>
</feature>
<evidence type="ECO:0000313" key="2">
    <source>
        <dbReference type="EMBL" id="QFU16747.1"/>
    </source>
</evidence>
<dbReference type="EMBL" id="CP045423">
    <property type="protein sequence ID" value="QFU16747.1"/>
    <property type="molecule type" value="Genomic_DNA"/>
</dbReference>
<gene>
    <name evidence="2" type="ORF">GDR74_11195</name>
</gene>
<accession>A0A5P9JVX1</accession>
<feature type="chain" id="PRO_5024887871" evidence="1">
    <location>
        <begin position="25"/>
        <end position="133"/>
    </location>
</feature>
<protein>
    <submittedName>
        <fullName evidence="2">DUF930 domain-containing protein</fullName>
    </submittedName>
</protein>
<dbReference type="Proteomes" id="UP000325614">
    <property type="component" value="Chromosome"/>
</dbReference>